<reference evidence="1 2" key="1">
    <citation type="submission" date="2019-04" db="EMBL/GenBank/DDBJ databases">
        <authorList>
            <consortium name="DOE Joint Genome Institute"/>
            <person name="Mondo S."/>
            <person name="Kjaerbolling I."/>
            <person name="Vesth T."/>
            <person name="Frisvad J.C."/>
            <person name="Nybo J.L."/>
            <person name="Theobald S."/>
            <person name="Kildgaard S."/>
            <person name="Isbrandt T."/>
            <person name="Kuo A."/>
            <person name="Sato A."/>
            <person name="Lyhne E.K."/>
            <person name="Kogle M.E."/>
            <person name="Wiebenga A."/>
            <person name="Kun R.S."/>
            <person name="Lubbers R.J."/>
            <person name="Makela M.R."/>
            <person name="Barry K."/>
            <person name="Chovatia M."/>
            <person name="Clum A."/>
            <person name="Daum C."/>
            <person name="Haridas S."/>
            <person name="He G."/>
            <person name="LaButti K."/>
            <person name="Lipzen A."/>
            <person name="Riley R."/>
            <person name="Salamov A."/>
            <person name="Simmons B.A."/>
            <person name="Magnuson J.K."/>
            <person name="Henrissat B."/>
            <person name="Mortensen U.H."/>
            <person name="Larsen T.O."/>
            <person name="Devries R.P."/>
            <person name="Grigoriev I.V."/>
            <person name="Machida M."/>
            <person name="Baker S.E."/>
            <person name="Andersen M.R."/>
            <person name="Cantor M.N."/>
            <person name="Hua S.X."/>
        </authorList>
    </citation>
    <scope>NUCLEOTIDE SEQUENCE [LARGE SCALE GENOMIC DNA]</scope>
    <source>
        <strain evidence="1 2">CBS 119388</strain>
    </source>
</reference>
<protein>
    <submittedName>
        <fullName evidence="1">Uncharacterized protein</fullName>
    </submittedName>
</protein>
<evidence type="ECO:0000313" key="2">
    <source>
        <dbReference type="Proteomes" id="UP000325579"/>
    </source>
</evidence>
<name>A0A5N7DNY3_9EURO</name>
<dbReference type="RefSeq" id="XP_031945354.1">
    <property type="nucleotide sequence ID" value="XM_032079947.1"/>
</dbReference>
<sequence length="82" mass="9692">MDHKYVITVHKYHRLFRSRKYRKFHVAKFRCGVRTSGFLFFSFFSLLLVGWGEDGIDTNSNEPNAVICLRRTNKAQCVDSFK</sequence>
<dbReference type="EMBL" id="ML736745">
    <property type="protein sequence ID" value="KAE8408035.1"/>
    <property type="molecule type" value="Genomic_DNA"/>
</dbReference>
<gene>
    <name evidence="1" type="ORF">BDV37DRAFT_207861</name>
</gene>
<keyword evidence="2" id="KW-1185">Reference proteome</keyword>
<organism evidence="1 2">
    <name type="scientific">Aspergillus pseudonomiae</name>
    <dbReference type="NCBI Taxonomy" id="1506151"/>
    <lineage>
        <taxon>Eukaryota</taxon>
        <taxon>Fungi</taxon>
        <taxon>Dikarya</taxon>
        <taxon>Ascomycota</taxon>
        <taxon>Pezizomycotina</taxon>
        <taxon>Eurotiomycetes</taxon>
        <taxon>Eurotiomycetidae</taxon>
        <taxon>Eurotiales</taxon>
        <taxon>Aspergillaceae</taxon>
        <taxon>Aspergillus</taxon>
        <taxon>Aspergillus subgen. Circumdati</taxon>
    </lineage>
</organism>
<dbReference type="AlphaFoldDB" id="A0A5N7DNY3"/>
<evidence type="ECO:0000313" key="1">
    <source>
        <dbReference type="EMBL" id="KAE8408035.1"/>
    </source>
</evidence>
<dbReference type="Proteomes" id="UP000325579">
    <property type="component" value="Unassembled WGS sequence"/>
</dbReference>
<proteinExistence type="predicted"/>
<accession>A0A5N7DNY3</accession>
<dbReference type="GeneID" id="43664638"/>